<dbReference type="Gene3D" id="3.10.20.90">
    <property type="entry name" value="Phosphatidylinositol 3-kinase Catalytic Subunit, Chain A, domain 1"/>
    <property type="match status" value="1"/>
</dbReference>
<feature type="compositionally biased region" description="Basic and acidic residues" evidence="7">
    <location>
        <begin position="396"/>
        <end position="406"/>
    </location>
</feature>
<organism evidence="10 11">
    <name type="scientific">Maudiozyma humilis</name>
    <name type="common">Sour dough yeast</name>
    <name type="synonym">Kazachstania humilis</name>
    <dbReference type="NCBI Taxonomy" id="51915"/>
    <lineage>
        <taxon>Eukaryota</taxon>
        <taxon>Fungi</taxon>
        <taxon>Dikarya</taxon>
        <taxon>Ascomycota</taxon>
        <taxon>Saccharomycotina</taxon>
        <taxon>Saccharomycetes</taxon>
        <taxon>Saccharomycetales</taxon>
        <taxon>Saccharomycetaceae</taxon>
        <taxon>Maudiozyma</taxon>
    </lineage>
</organism>
<dbReference type="PANTHER" id="PTHR43982:SF1">
    <property type="entry name" value="UBIQUITIN CARBOXYL-TERMINAL HYDROLASE 14"/>
    <property type="match status" value="1"/>
</dbReference>
<reference evidence="10 11" key="1">
    <citation type="journal article" date="2023" name="Elife">
        <title>Identification of key yeast species and microbe-microbe interactions impacting larval growth of Drosophila in the wild.</title>
        <authorList>
            <person name="Mure A."/>
            <person name="Sugiura Y."/>
            <person name="Maeda R."/>
            <person name="Honda K."/>
            <person name="Sakurai N."/>
            <person name="Takahashi Y."/>
            <person name="Watada M."/>
            <person name="Katoh T."/>
            <person name="Gotoh A."/>
            <person name="Gotoh Y."/>
            <person name="Taniguchi I."/>
            <person name="Nakamura K."/>
            <person name="Hayashi T."/>
            <person name="Katayama T."/>
            <person name="Uemura T."/>
            <person name="Hattori Y."/>
        </authorList>
    </citation>
    <scope>NUCLEOTIDE SEQUENCE [LARGE SCALE GENOMIC DNA]</scope>
    <source>
        <strain evidence="10 11">KH-74</strain>
    </source>
</reference>
<evidence type="ECO:0000256" key="2">
    <source>
        <dbReference type="ARBA" id="ARBA00022670"/>
    </source>
</evidence>
<proteinExistence type="inferred from homology"/>
<keyword evidence="11" id="KW-1185">Reference proteome</keyword>
<keyword evidence="4 6" id="KW-0378">Hydrolase</keyword>
<evidence type="ECO:0000256" key="4">
    <source>
        <dbReference type="ARBA" id="ARBA00022801"/>
    </source>
</evidence>
<sequence>MSEGSFSFHVKNAGKVYDITLEATDSVADLKQKVEDLTQIPVSRQKYMVKGGLSDDSMTNLSSVIKAGSNVMLLGTPDANLISKPKKKNMFIEDLGPDQQAQKFDEIPIGLKNMGNTCYMNATLQALYRIEPLRQMILQYNPATDSANSNAQNDVHYKLVLEMKRCFEGLKNKSFKSIMPVVLLNVLRTAYPQFAERDPQSGFYKQQDAEELLTQLFHSLNIVFGDKFGEDFRVQFRTTTTDTANENDVTVKESESDIKIQCHISGQTNFLKSGLIDGLDEKIEKRSDITGVDSVYSVHNEIIRLPKLLMVQYVRFFWKRSTGKKSKILRKVVFPFQLDVADMLEEEYKKEKIAVREKLRVVEKEKTEQERELKKRRLNKSDAGNDGDAETVPMTPREEFETKKALEESQREHWAEEFKKQFPSNLTPGENPSSVYNLIGVITHQGANSESGHYQAFMKDENDDNIWYKFNDDKVSIVEKEKIESLAGGGESDSALILLYQGMGL</sequence>
<evidence type="ECO:0000256" key="1">
    <source>
        <dbReference type="ARBA" id="ARBA00000707"/>
    </source>
</evidence>
<keyword evidence="2 6" id="KW-0645">Protease</keyword>
<keyword evidence="3 6" id="KW-0833">Ubl conjugation pathway</keyword>
<evidence type="ECO:0000313" key="11">
    <source>
        <dbReference type="Proteomes" id="UP001377567"/>
    </source>
</evidence>
<evidence type="ECO:0000259" key="9">
    <source>
        <dbReference type="PROSITE" id="PS50235"/>
    </source>
</evidence>
<dbReference type="Gene3D" id="6.10.140.1140">
    <property type="match status" value="1"/>
</dbReference>
<dbReference type="InterPro" id="IPR038765">
    <property type="entry name" value="Papain-like_cys_pep_sf"/>
</dbReference>
<comment type="similarity">
    <text evidence="6">Belongs to the peptidase C19 family.</text>
</comment>
<dbReference type="EMBL" id="BTGD01000003">
    <property type="protein sequence ID" value="GMM54768.1"/>
    <property type="molecule type" value="Genomic_DNA"/>
</dbReference>
<dbReference type="PANTHER" id="PTHR43982">
    <property type="entry name" value="UBIQUITIN CARBOXYL-TERMINAL HYDROLASE"/>
    <property type="match status" value="1"/>
</dbReference>
<accession>A0AAV5RTL4</accession>
<dbReference type="GO" id="GO:0070628">
    <property type="term" value="F:proteasome binding"/>
    <property type="evidence" value="ECO:0007669"/>
    <property type="project" value="TreeGrafter"/>
</dbReference>
<dbReference type="GO" id="GO:0004843">
    <property type="term" value="F:cysteine-type deubiquitinase activity"/>
    <property type="evidence" value="ECO:0007669"/>
    <property type="project" value="UniProtKB-UniRule"/>
</dbReference>
<dbReference type="InterPro" id="IPR044635">
    <property type="entry name" value="UBP14-like"/>
</dbReference>
<dbReference type="PROSITE" id="PS50053">
    <property type="entry name" value="UBIQUITIN_2"/>
    <property type="match status" value="1"/>
</dbReference>
<evidence type="ECO:0000313" key="10">
    <source>
        <dbReference type="EMBL" id="GMM54768.1"/>
    </source>
</evidence>
<evidence type="ECO:0000259" key="8">
    <source>
        <dbReference type="PROSITE" id="PS50053"/>
    </source>
</evidence>
<keyword evidence="5 6" id="KW-0788">Thiol protease</keyword>
<dbReference type="Proteomes" id="UP001377567">
    <property type="component" value="Unassembled WGS sequence"/>
</dbReference>
<dbReference type="PROSITE" id="PS00973">
    <property type="entry name" value="USP_2"/>
    <property type="match status" value="1"/>
</dbReference>
<dbReference type="Gene3D" id="3.90.70.10">
    <property type="entry name" value="Cysteine proteinases"/>
    <property type="match status" value="1"/>
</dbReference>
<feature type="domain" description="Ubiquitin-like" evidence="8">
    <location>
        <begin position="6"/>
        <end position="74"/>
    </location>
</feature>
<dbReference type="GO" id="GO:0061136">
    <property type="term" value="P:regulation of proteasomal protein catabolic process"/>
    <property type="evidence" value="ECO:0007669"/>
    <property type="project" value="TreeGrafter"/>
</dbReference>
<gene>
    <name evidence="10" type="ORF">DAKH74_013840</name>
</gene>
<dbReference type="Pfam" id="PF00443">
    <property type="entry name" value="UCH"/>
    <property type="match status" value="1"/>
</dbReference>
<dbReference type="InterPro" id="IPR018200">
    <property type="entry name" value="USP_CS"/>
</dbReference>
<dbReference type="InterPro" id="IPR029071">
    <property type="entry name" value="Ubiquitin-like_domsf"/>
</dbReference>
<dbReference type="GO" id="GO:0016579">
    <property type="term" value="P:protein deubiquitination"/>
    <property type="evidence" value="ECO:0007669"/>
    <property type="project" value="InterPro"/>
</dbReference>
<dbReference type="AlphaFoldDB" id="A0AAV5RTL4"/>
<dbReference type="InterPro" id="IPR028889">
    <property type="entry name" value="USP"/>
</dbReference>
<dbReference type="PROSITE" id="PS00972">
    <property type="entry name" value="USP_1"/>
    <property type="match status" value="1"/>
</dbReference>
<comment type="catalytic activity">
    <reaction evidence="1 6">
        <text>Thiol-dependent hydrolysis of ester, thioester, amide, peptide and isopeptide bonds formed by the C-terminal Gly of ubiquitin (a 76-residue protein attached to proteins as an intracellular targeting signal).</text>
        <dbReference type="EC" id="3.4.19.12"/>
    </reaction>
</comment>
<evidence type="ECO:0000256" key="7">
    <source>
        <dbReference type="SAM" id="MobiDB-lite"/>
    </source>
</evidence>
<dbReference type="SUPFAM" id="SSF54001">
    <property type="entry name" value="Cysteine proteinases"/>
    <property type="match status" value="1"/>
</dbReference>
<dbReference type="InterPro" id="IPR000626">
    <property type="entry name" value="Ubiquitin-like_dom"/>
</dbReference>
<feature type="domain" description="USP" evidence="9">
    <location>
        <begin position="109"/>
        <end position="503"/>
    </location>
</feature>
<evidence type="ECO:0000256" key="3">
    <source>
        <dbReference type="ARBA" id="ARBA00022786"/>
    </source>
</evidence>
<dbReference type="InterPro" id="IPR001394">
    <property type="entry name" value="Peptidase_C19_UCH"/>
</dbReference>
<feature type="region of interest" description="Disordered" evidence="7">
    <location>
        <begin position="370"/>
        <end position="406"/>
    </location>
</feature>
<evidence type="ECO:0000256" key="6">
    <source>
        <dbReference type="RuleBase" id="RU366025"/>
    </source>
</evidence>
<dbReference type="Pfam" id="PF00240">
    <property type="entry name" value="ubiquitin"/>
    <property type="match status" value="1"/>
</dbReference>
<dbReference type="SUPFAM" id="SSF54236">
    <property type="entry name" value="Ubiquitin-like"/>
    <property type="match status" value="1"/>
</dbReference>
<dbReference type="SMART" id="SM00213">
    <property type="entry name" value="UBQ"/>
    <property type="match status" value="1"/>
</dbReference>
<dbReference type="GO" id="GO:0043161">
    <property type="term" value="P:proteasome-mediated ubiquitin-dependent protein catabolic process"/>
    <property type="evidence" value="ECO:0007669"/>
    <property type="project" value="InterPro"/>
</dbReference>
<comment type="caution">
    <text evidence="10">The sequence shown here is derived from an EMBL/GenBank/DDBJ whole genome shotgun (WGS) entry which is preliminary data.</text>
</comment>
<name>A0AAV5RTL4_MAUHU</name>
<evidence type="ECO:0000256" key="5">
    <source>
        <dbReference type="ARBA" id="ARBA00022807"/>
    </source>
</evidence>
<dbReference type="PROSITE" id="PS50235">
    <property type="entry name" value="USP_3"/>
    <property type="match status" value="1"/>
</dbReference>
<dbReference type="EC" id="3.4.19.12" evidence="6"/>
<protein>
    <recommendedName>
        <fullName evidence="6">Ubiquitin carboxyl-terminal hydrolase</fullName>
        <ecNumber evidence="6">3.4.19.12</ecNumber>
    </recommendedName>
</protein>